<feature type="compositionally biased region" description="Acidic residues" evidence="1">
    <location>
        <begin position="77"/>
        <end position="93"/>
    </location>
</feature>
<reference evidence="2" key="1">
    <citation type="submission" date="2022-04" db="EMBL/GenBank/DDBJ databases">
        <authorList>
            <person name="Xu L."/>
            <person name="Lv Z."/>
        </authorList>
    </citation>
    <scope>NUCLEOTIDE SEQUENCE</scope>
    <source>
        <strain evidence="2">LV_2022a</strain>
    </source>
</reference>
<protein>
    <submittedName>
        <fullName evidence="2">Uncharacterized protein</fullName>
    </submittedName>
</protein>
<reference evidence="2" key="2">
    <citation type="journal article" date="2023" name="Infect Dis Poverty">
        <title>Chromosome-scale genome of the human blood fluke Schistosoma mekongi and its implications for public health.</title>
        <authorList>
            <person name="Zhou M."/>
            <person name="Xu L."/>
            <person name="Xu D."/>
            <person name="Chen W."/>
            <person name="Khan J."/>
            <person name="Hu Y."/>
            <person name="Huang H."/>
            <person name="Wei H."/>
            <person name="Zhang Y."/>
            <person name="Chusongsang P."/>
            <person name="Tanasarnprasert K."/>
            <person name="Hu X."/>
            <person name="Limpanont Y."/>
            <person name="Lv Z."/>
        </authorList>
    </citation>
    <scope>NUCLEOTIDE SEQUENCE</scope>
    <source>
        <strain evidence="2">LV_2022a</strain>
    </source>
</reference>
<feature type="compositionally biased region" description="Polar residues" evidence="1">
    <location>
        <begin position="67"/>
        <end position="76"/>
    </location>
</feature>
<organism evidence="2 3">
    <name type="scientific">Schistosoma mekongi</name>
    <name type="common">Parasitic worm</name>
    <dbReference type="NCBI Taxonomy" id="38744"/>
    <lineage>
        <taxon>Eukaryota</taxon>
        <taxon>Metazoa</taxon>
        <taxon>Spiralia</taxon>
        <taxon>Lophotrochozoa</taxon>
        <taxon>Platyhelminthes</taxon>
        <taxon>Trematoda</taxon>
        <taxon>Digenea</taxon>
        <taxon>Strigeidida</taxon>
        <taxon>Schistosomatoidea</taxon>
        <taxon>Schistosomatidae</taxon>
        <taxon>Schistosoma</taxon>
    </lineage>
</organism>
<evidence type="ECO:0000256" key="1">
    <source>
        <dbReference type="SAM" id="MobiDB-lite"/>
    </source>
</evidence>
<name>A0AAE1Z6F0_SCHME</name>
<dbReference type="Proteomes" id="UP001292079">
    <property type="component" value="Unassembled WGS sequence"/>
</dbReference>
<gene>
    <name evidence="2" type="ORF">MN116_007619</name>
</gene>
<comment type="caution">
    <text evidence="2">The sequence shown here is derived from an EMBL/GenBank/DDBJ whole genome shotgun (WGS) entry which is preliminary data.</text>
</comment>
<evidence type="ECO:0000313" key="3">
    <source>
        <dbReference type="Proteomes" id="UP001292079"/>
    </source>
</evidence>
<accession>A0AAE1Z6F0</accession>
<feature type="region of interest" description="Disordered" evidence="1">
    <location>
        <begin position="1"/>
        <end position="31"/>
    </location>
</feature>
<feature type="compositionally biased region" description="Polar residues" evidence="1">
    <location>
        <begin position="100"/>
        <end position="112"/>
    </location>
</feature>
<evidence type="ECO:0000313" key="2">
    <source>
        <dbReference type="EMBL" id="KAK4468410.1"/>
    </source>
</evidence>
<proteinExistence type="predicted"/>
<keyword evidence="3" id="KW-1185">Reference proteome</keyword>
<dbReference type="EMBL" id="JALJAT010000006">
    <property type="protein sequence ID" value="KAK4468410.1"/>
    <property type="molecule type" value="Genomic_DNA"/>
</dbReference>
<dbReference type="AlphaFoldDB" id="A0AAE1Z6F0"/>
<sequence length="270" mass="28853">MFQRPTLLPLSKRSSSKISLTTHSPNSSQSLKINNSELNQLFDYNDEEIVIVEPTDPDEDRMKQAEETTLNDVLTNEQDEYIGDDDDDDDDNNVTDGDTMNSTDSPVATTESHIPMSIIKVDESTSNEIPVTIATDSAKSIGMLPLNDAIQTLLTCTPRAPTIQNVSLQPILPAKINTSGNVQSSCVVSSALPTLWVHSPVVNSTGISMPSVSSITDLTTNIAQNTNALNPLVAAVLVNCATVNMISQLAGTMCAPAVSNIIDVQAVPTL</sequence>
<feature type="compositionally biased region" description="Polar residues" evidence="1">
    <location>
        <begin position="12"/>
        <end position="31"/>
    </location>
</feature>
<feature type="region of interest" description="Disordered" evidence="1">
    <location>
        <begin position="55"/>
        <end position="112"/>
    </location>
</feature>